<evidence type="ECO:0000313" key="1">
    <source>
        <dbReference type="EMBL" id="CAM9457337.1"/>
    </source>
</evidence>
<organism evidence="1 2">
    <name type="scientific">Rangifer tarandus platyrhynchus</name>
    <name type="common">Svalbard reindeer</name>
    <dbReference type="NCBI Taxonomy" id="3082113"/>
    <lineage>
        <taxon>Eukaryota</taxon>
        <taxon>Metazoa</taxon>
        <taxon>Chordata</taxon>
        <taxon>Craniata</taxon>
        <taxon>Vertebrata</taxon>
        <taxon>Euteleostomi</taxon>
        <taxon>Mammalia</taxon>
        <taxon>Eutheria</taxon>
        <taxon>Laurasiatheria</taxon>
        <taxon>Artiodactyla</taxon>
        <taxon>Ruminantia</taxon>
        <taxon>Pecora</taxon>
        <taxon>Cervidae</taxon>
        <taxon>Odocoileinae</taxon>
        <taxon>Rangifer</taxon>
    </lineage>
</organism>
<dbReference type="Proteomes" id="UP001162501">
    <property type="component" value="Chromosome 11"/>
</dbReference>
<dbReference type="EMBL" id="OX596095">
    <property type="protein sequence ID" value="CAM9457337.1"/>
    <property type="molecule type" value="Genomic_DNA"/>
</dbReference>
<evidence type="ECO:0000313" key="2">
    <source>
        <dbReference type="Proteomes" id="UP001162501"/>
    </source>
</evidence>
<reference evidence="1" key="1">
    <citation type="submission" date="2023-05" db="EMBL/GenBank/DDBJ databases">
        <authorList>
            <consortium name="ELIXIR-Norway"/>
        </authorList>
    </citation>
    <scope>NUCLEOTIDE SEQUENCE</scope>
</reference>
<protein>
    <submittedName>
        <fullName evidence="1">Uncharacterized protein</fullName>
    </submittedName>
</protein>
<gene>
    <name evidence="1" type="ORF">MRATA1EN22A_LOCUS2772</name>
</gene>
<reference evidence="1" key="2">
    <citation type="submission" date="2025-03" db="EMBL/GenBank/DDBJ databases">
        <authorList>
            <consortium name="ELIXIR-Norway"/>
            <consortium name="Elixir Norway"/>
        </authorList>
    </citation>
    <scope>NUCLEOTIDE SEQUENCE</scope>
</reference>
<name>A0AC59Y7Q6_RANTA</name>
<accession>A0AC59Y7Q6</accession>
<sequence length="1350" mass="152978">MKKLFGFGSKKGVSSPFGSSISSGRDSGDRINFQPGYHIRDKDLRKIHKAATVGNVAKVQQVLLIGKNDLNDRDKMNRTALHLACANGHSAVVTLLLERKCLLDLCDSEHRTALMKAVECQEEECATLLLEHGADPNVRDVRGNTALHYAVYCQSMSLAAKLLSYDADIEARNKCDLTPLLLGISEGKEQIVEFLVNKGANIHAVDNLKRTALILAVNYGSANIVSLLLQQGADIFPQDAFGWTAEEYAVIGGFNIIHHLISEYKEERPKTPPEISNPENQSPEEDSLSRFCSEPRADLRVTSDYDVLDLDTKSISESLPQKYVDCLSGAAGQRGKKTLNGQVEDSPEKYVNVKPAASVEDSVPKKKVRMKDFQTSSSDWSSTALSLSDETSQRAGHLKVDDQCPLTSQSMTKNQSTSTEFGRMPLTDTVKTNIAAVFLVGNSMLHDLCQSQEPENREGEQGLSAELDLEMISEEEQEKLDGIGNNHSQVEEEKKHESREVEVPDNECDAADESGLKSGRNSNQECTAMENEHFDSSRTSFSISYEAGLVVMNSVSSNPGVHGKKVKEKNNDGRTPEDCVIAPVFEKASSLTGGLLLVNDDNKVDEDDDRPARIPPCEKKKVKEQIDYVNHLDDLPQSSENVSEDGDVLSSTDSMLQVEPLDLGRKDSVSLLKIRDTILSYERLVALYKSRCELLREKIKKMESKVSGLQKELSETKEVKSQLEHQRVDWEREFGRLRFTLKQEEENRRNANLLYETMREQLRRKEDEHSKEVEVTERLALTFRALEMKLKMDRNPLNQVSDSCEAAKALLLKNHMLQDEIAMLRLQRDAVKNQHREKEENYFEDIEILKVKNDDLQKAVKLTEETLTQTVSHCTGQLNALTAENTMLNSKLENEKESKQRLETEVESYRSRLAAALHDHDQGQTSKRDLELAFQRARDEWLCLQDKMESNTAHLKDNNEMLSQQLSAAEGEFNKLKIKLHHTTDDLREKTLMLERVQRDLSQVECQKQEIEHMYQKEQGKVSKYIGKQESLEERLSQLQSENMLLRQQLDDAQKRADSKEKTVISIQDQFQQIMRKLQAEHEKQGLILEERNKELINECNHLKERMHQYKNEKAEGEALVRQLRQELADTVKKLPMSDASLKGVSWCHAILEAEALDLKNIFKLQLCQLTSQTQAGSQQLDLRIKDLESQVLKMQTLQEDSHKAALEQYKQLYLAECEMRKSLEDKLDKFHDRLAEISTKLEVEKQQNRSSFRTLSMRPVLEPPCVGNFNNPLVLHGSLTPRANVGFSTSIPHRSDDSVETYLTKMQRELDRSIARGIREADAQFASDAFRLSSRGSADESDVCDDLLL</sequence>
<proteinExistence type="predicted"/>